<dbReference type="EMBL" id="BSUM01000001">
    <property type="protein sequence ID" value="GMA30716.1"/>
    <property type="molecule type" value="Genomic_DNA"/>
</dbReference>
<reference evidence="1" key="1">
    <citation type="journal article" date="2014" name="Int. J. Syst. Evol. Microbiol.">
        <title>Complete genome sequence of Corynebacterium casei LMG S-19264T (=DSM 44701T), isolated from a smear-ripened cheese.</title>
        <authorList>
            <consortium name="US DOE Joint Genome Institute (JGI-PGF)"/>
            <person name="Walter F."/>
            <person name="Albersmeier A."/>
            <person name="Kalinowski J."/>
            <person name="Ruckert C."/>
        </authorList>
    </citation>
    <scope>NUCLEOTIDE SEQUENCE</scope>
    <source>
        <strain evidence="1">NBRC 112290</strain>
    </source>
</reference>
<keyword evidence="2" id="KW-1185">Reference proteome</keyword>
<reference evidence="1" key="2">
    <citation type="submission" date="2023-02" db="EMBL/GenBank/DDBJ databases">
        <authorList>
            <person name="Sun Q."/>
            <person name="Mori K."/>
        </authorList>
    </citation>
    <scope>NUCLEOTIDE SEQUENCE</scope>
    <source>
        <strain evidence="1">NBRC 112290</strain>
    </source>
</reference>
<organism evidence="1 2">
    <name type="scientific">Litorihabitans aurantiacus</name>
    <dbReference type="NCBI Taxonomy" id="1930061"/>
    <lineage>
        <taxon>Bacteria</taxon>
        <taxon>Bacillati</taxon>
        <taxon>Actinomycetota</taxon>
        <taxon>Actinomycetes</taxon>
        <taxon>Micrococcales</taxon>
        <taxon>Beutenbergiaceae</taxon>
        <taxon>Litorihabitans</taxon>
    </lineage>
</organism>
<dbReference type="Proteomes" id="UP001157161">
    <property type="component" value="Unassembled WGS sequence"/>
</dbReference>
<dbReference type="AlphaFoldDB" id="A0AA37UPJ6"/>
<evidence type="ECO:0000313" key="2">
    <source>
        <dbReference type="Proteomes" id="UP001157161"/>
    </source>
</evidence>
<evidence type="ECO:0000313" key="1">
    <source>
        <dbReference type="EMBL" id="GMA30716.1"/>
    </source>
</evidence>
<sequence>MTRALTTDQRRHLNALAASQDGVVSRDQLIGAGLSDRHGHDRVVAGRWRRILDGVYLTHTGRIGFRERCWATLLHCGEGATLCRSTAARLLGLEHPPSPRIQVVVPHARRVAAPSWMEVSRQRRPLSWGGSPARTPAEVTALDLCDETEDVDTVIGLITSAARLQRGTGHLRRELARRRTVRHRAVLQDLLVTRGIESVLEHRYVRGVVRAHGLPIPRMQHTDVVEGRRIRSDAVFEEYGTRVELDGRLHEALTDDDVWRDDWVAVDSGHLTLRLRYRHVVGRPCRSAALTAGAIRRGGWAGRPLPCGPGCTVNSR</sequence>
<accession>A0AA37UPJ6</accession>
<protein>
    <recommendedName>
        <fullName evidence="3">Transcriptional regulator, AbiEi antitoxin, Type IV TA system</fullName>
    </recommendedName>
</protein>
<dbReference type="RefSeq" id="WP_284249430.1">
    <property type="nucleotide sequence ID" value="NZ_BSUM01000001.1"/>
</dbReference>
<evidence type="ECO:0008006" key="3">
    <source>
        <dbReference type="Google" id="ProtNLM"/>
    </source>
</evidence>
<name>A0AA37UPJ6_9MICO</name>
<proteinExistence type="predicted"/>
<comment type="caution">
    <text evidence="1">The sequence shown here is derived from an EMBL/GenBank/DDBJ whole genome shotgun (WGS) entry which is preliminary data.</text>
</comment>
<gene>
    <name evidence="1" type="ORF">GCM10025875_07080</name>
</gene>